<dbReference type="InterPro" id="IPR035681">
    <property type="entry name" value="ComA-like_MBL"/>
</dbReference>
<feature type="transmembrane region" description="Helical" evidence="6">
    <location>
        <begin position="490"/>
        <end position="510"/>
    </location>
</feature>
<dbReference type="HOGENOM" id="CLU_010363_2_1_9"/>
<name>I4DAT6_DESAJ</name>
<dbReference type="Gene3D" id="3.60.15.10">
    <property type="entry name" value="Ribonuclease Z/Hydroxyacylglutathione hydrolase-like"/>
    <property type="match status" value="1"/>
</dbReference>
<organism evidence="8 9">
    <name type="scientific">Desulfosporosinus acidiphilus (strain DSM 22704 / JCM 16185 / SJ4)</name>
    <dbReference type="NCBI Taxonomy" id="646529"/>
    <lineage>
        <taxon>Bacteria</taxon>
        <taxon>Bacillati</taxon>
        <taxon>Bacillota</taxon>
        <taxon>Clostridia</taxon>
        <taxon>Eubacteriales</taxon>
        <taxon>Desulfitobacteriaceae</taxon>
        <taxon>Desulfosporosinus</taxon>
    </lineage>
</organism>
<evidence type="ECO:0000256" key="5">
    <source>
        <dbReference type="ARBA" id="ARBA00023136"/>
    </source>
</evidence>
<proteinExistence type="predicted"/>
<feature type="transmembrane region" description="Helical" evidence="6">
    <location>
        <begin position="424"/>
        <end position="443"/>
    </location>
</feature>
<keyword evidence="9" id="KW-1185">Reference proteome</keyword>
<dbReference type="OrthoDB" id="9761531at2"/>
<feature type="transmembrane region" description="Helical" evidence="6">
    <location>
        <begin position="399"/>
        <end position="418"/>
    </location>
</feature>
<dbReference type="eggNOG" id="COG0658">
    <property type="taxonomic scope" value="Bacteria"/>
</dbReference>
<dbReference type="Proteomes" id="UP000002892">
    <property type="component" value="Chromosome"/>
</dbReference>
<protein>
    <submittedName>
        <fullName evidence="8">ComEC/Rec2-related protein</fullName>
    </submittedName>
</protein>
<evidence type="ECO:0000313" key="9">
    <source>
        <dbReference type="Proteomes" id="UP000002892"/>
    </source>
</evidence>
<dbReference type="CDD" id="cd07731">
    <property type="entry name" value="ComA-like_MBL-fold"/>
    <property type="match status" value="1"/>
</dbReference>
<dbReference type="NCBIfam" id="TIGR00360">
    <property type="entry name" value="ComEC_N-term"/>
    <property type="match status" value="1"/>
</dbReference>
<dbReference type="PANTHER" id="PTHR30619">
    <property type="entry name" value="DNA INTERNALIZATION/COMPETENCE PROTEIN COMEC/REC2"/>
    <property type="match status" value="1"/>
</dbReference>
<feature type="transmembrane region" description="Helical" evidence="6">
    <location>
        <begin position="306"/>
        <end position="333"/>
    </location>
</feature>
<dbReference type="SMART" id="SM00849">
    <property type="entry name" value="Lactamase_B"/>
    <property type="match status" value="1"/>
</dbReference>
<evidence type="ECO:0000259" key="7">
    <source>
        <dbReference type="SMART" id="SM00849"/>
    </source>
</evidence>
<dbReference type="Pfam" id="PF00753">
    <property type="entry name" value="Lactamase_B"/>
    <property type="match status" value="1"/>
</dbReference>
<dbReference type="RefSeq" id="WP_014828896.1">
    <property type="nucleotide sequence ID" value="NC_018068.1"/>
</dbReference>
<dbReference type="eggNOG" id="COG2333">
    <property type="taxonomic scope" value="Bacteria"/>
</dbReference>
<keyword evidence="2" id="KW-1003">Cell membrane</keyword>
<feature type="transmembrane region" description="Helical" evidence="6">
    <location>
        <begin position="345"/>
        <end position="363"/>
    </location>
</feature>
<dbReference type="AlphaFoldDB" id="I4DAT6"/>
<dbReference type="PANTHER" id="PTHR30619:SF1">
    <property type="entry name" value="RECOMBINATION PROTEIN 2"/>
    <property type="match status" value="1"/>
</dbReference>
<feature type="transmembrane region" description="Helical" evidence="6">
    <location>
        <begin position="28"/>
        <end position="46"/>
    </location>
</feature>
<dbReference type="STRING" id="646529.Desaci_4045"/>
<keyword evidence="3 6" id="KW-0812">Transmembrane</keyword>
<sequence length="851" mass="93667">MRDPWVLRSAALLSGGLCGALTAAPFRFWLLGFFCLLGVRLLYWQPRDFFGKVYRPEILLLGVSLLLGFIYGSLAERTLLEPLALNKVEITGTLKDWNIGPDKTVGTIFIEEVGLEDGEVTLGKINEDWMSTKKSPSDKADQEKDLPGQTYRLVVYSDKLGEVPSQWKGVQPGDQLHFQARLERPKPLGTPGAFDLRLYNAVRGLSGTLTAAGDVELVRAGEPGLSWKIRRKVHTRLEAWDPQETGVLEGIFFGDSSHIPAEIQERYKVTGVLHVFAASGSNVAFVLGLVWMILRPLPKQLRITGAILVLILYAVLCGGNAPIVRATVLGVAVLIGRFGRGRVAALRWLFFAGVGLFILNPLILRDIGFQLSFCAAWGMLVLVPRLLKTTGIQRVPAPFRSALASTVAAQAATLPLLITAFHRLSLIGLLANVLILFILGSVLEIGLLGVILAFSWWLCAPFFQVSLWLLAGANKILEVLAGVPWADVWIINPGPFFGLVWFGGIGVILWGKERLFFSLKVGLRSLRRKLETLLPKPFLAKISQPFMISTEEVERAAGGGIANHYRHYRPIGVVLLLIVLLWSPWNSARDLEVDLIDVGQGDAILIRTPENHALLIDAGPRNERFDAGERIVLPYLLQTGIGHLDAVLITHEHQDHIGGIRAVLKAIPTDWVGIPKVEKRLGNEEWGAGLPLGLADHPEELKALQTGDRIELDSGAFLEVLGPQYVLSNTHSDPNNNSLVMKLSYSGHNVFLTGDMEQEEMEEIAGTGCDLETDVFKEPHHGSRFSLDRPWLDGIHPQAVLISVGKNTFGHPAPEIIGYWEERHVPVYRTDEQGTLRVILQDGGIEVAAGR</sequence>
<accession>I4DAT6</accession>
<reference evidence="8 9" key="1">
    <citation type="journal article" date="2012" name="J. Bacteriol.">
        <title>Complete genome sequences of Desulfosporosinus orientis DSM765T, Desulfosporosinus youngiae DSM17734T, Desulfosporosinus meridiei DSM13257T, and Desulfosporosinus acidiphilus DSM22704T.</title>
        <authorList>
            <person name="Pester M."/>
            <person name="Brambilla E."/>
            <person name="Alazard D."/>
            <person name="Rattei T."/>
            <person name="Weinmaier T."/>
            <person name="Han J."/>
            <person name="Lucas S."/>
            <person name="Lapidus A."/>
            <person name="Cheng J.F."/>
            <person name="Goodwin L."/>
            <person name="Pitluck S."/>
            <person name="Peters L."/>
            <person name="Ovchinnikova G."/>
            <person name="Teshima H."/>
            <person name="Detter J.C."/>
            <person name="Han C.S."/>
            <person name="Tapia R."/>
            <person name="Land M.L."/>
            <person name="Hauser L."/>
            <person name="Kyrpides N.C."/>
            <person name="Ivanova N.N."/>
            <person name="Pagani I."/>
            <person name="Huntmann M."/>
            <person name="Wei C.L."/>
            <person name="Davenport K.W."/>
            <person name="Daligault H."/>
            <person name="Chain P.S."/>
            <person name="Chen A."/>
            <person name="Mavromatis K."/>
            <person name="Markowitz V."/>
            <person name="Szeto E."/>
            <person name="Mikhailova N."/>
            <person name="Pati A."/>
            <person name="Wagner M."/>
            <person name="Woyke T."/>
            <person name="Ollivier B."/>
            <person name="Klenk H.P."/>
            <person name="Spring S."/>
            <person name="Loy A."/>
        </authorList>
    </citation>
    <scope>NUCLEOTIDE SEQUENCE [LARGE SCALE GENOMIC DNA]</scope>
    <source>
        <strain evidence="9">DSM 22704 / JCM 16185 / SJ4</strain>
    </source>
</reference>
<dbReference type="InterPro" id="IPR036866">
    <property type="entry name" value="RibonucZ/Hydroxyglut_hydro"/>
</dbReference>
<dbReference type="KEGG" id="dai:Desaci_4045"/>
<feature type="domain" description="Metallo-beta-lactamase" evidence="7">
    <location>
        <begin position="600"/>
        <end position="806"/>
    </location>
</feature>
<comment type="subcellular location">
    <subcellularLocation>
        <location evidence="1">Cell membrane</location>
        <topology evidence="1">Multi-pass membrane protein</topology>
    </subcellularLocation>
</comment>
<keyword evidence="5 6" id="KW-0472">Membrane</keyword>
<evidence type="ECO:0000313" key="8">
    <source>
        <dbReference type="EMBL" id="AFM42910.1"/>
    </source>
</evidence>
<feature type="transmembrane region" description="Helical" evidence="6">
    <location>
        <begin position="450"/>
        <end position="470"/>
    </location>
</feature>
<dbReference type="EMBL" id="CP003639">
    <property type="protein sequence ID" value="AFM42910.1"/>
    <property type="molecule type" value="Genomic_DNA"/>
</dbReference>
<dbReference type="InterPro" id="IPR001279">
    <property type="entry name" value="Metallo-B-lactamas"/>
</dbReference>
<feature type="transmembrane region" description="Helical" evidence="6">
    <location>
        <begin position="272"/>
        <end position="294"/>
    </location>
</feature>
<dbReference type="GO" id="GO:0005886">
    <property type="term" value="C:plasma membrane"/>
    <property type="evidence" value="ECO:0007669"/>
    <property type="project" value="UniProtKB-SubCell"/>
</dbReference>
<dbReference type="SUPFAM" id="SSF56281">
    <property type="entry name" value="Metallo-hydrolase/oxidoreductase"/>
    <property type="match status" value="1"/>
</dbReference>
<dbReference type="InterPro" id="IPR052159">
    <property type="entry name" value="Competence_DNA_uptake"/>
</dbReference>
<evidence type="ECO:0000256" key="4">
    <source>
        <dbReference type="ARBA" id="ARBA00022989"/>
    </source>
</evidence>
<evidence type="ECO:0000256" key="2">
    <source>
        <dbReference type="ARBA" id="ARBA00022475"/>
    </source>
</evidence>
<gene>
    <name evidence="8" type="ordered locus">Desaci_4045</name>
</gene>
<feature type="transmembrane region" description="Helical" evidence="6">
    <location>
        <begin position="568"/>
        <end position="585"/>
    </location>
</feature>
<feature type="transmembrane region" description="Helical" evidence="6">
    <location>
        <begin position="58"/>
        <end position="75"/>
    </location>
</feature>
<keyword evidence="4 6" id="KW-1133">Transmembrane helix</keyword>
<evidence type="ECO:0000256" key="3">
    <source>
        <dbReference type="ARBA" id="ARBA00022692"/>
    </source>
</evidence>
<dbReference type="InterPro" id="IPR004477">
    <property type="entry name" value="ComEC_N"/>
</dbReference>
<evidence type="ECO:0000256" key="6">
    <source>
        <dbReference type="SAM" id="Phobius"/>
    </source>
</evidence>
<feature type="transmembrane region" description="Helical" evidence="6">
    <location>
        <begin position="369"/>
        <end position="387"/>
    </location>
</feature>
<evidence type="ECO:0000256" key="1">
    <source>
        <dbReference type="ARBA" id="ARBA00004651"/>
    </source>
</evidence>
<dbReference type="Pfam" id="PF03772">
    <property type="entry name" value="Competence"/>
    <property type="match status" value="1"/>
</dbReference>